<evidence type="ECO:0000313" key="3">
    <source>
        <dbReference type="Proteomes" id="UP000297245"/>
    </source>
</evidence>
<sequence>LVNTHNYRIEFFPEGCPSYAILSHRWIDGQEVNNLEEFLALRKKTRNKSGYQKVVDACKQARKDGHEYIWIDTCCISNDKDKRSRDIQNMYGFYKGSAVCYAYLADVELNFHHSCSLDPYHICLSDWFCRGWTLQELIAPEKVHFFGKAWNFVGSKSTLQEAISDRTLIPSDILGGEKSLEDVRFSTRMSWALGRVTTKPVDEAYCLMGILGVSLEPKEDEDVRKAFDRLWERCLESYPPQAGDIVSYANDVYERLGHSVQWMTLSNTILRSTRGRSLLR</sequence>
<evidence type="ECO:0000259" key="1">
    <source>
        <dbReference type="Pfam" id="PF06985"/>
    </source>
</evidence>
<reference evidence="2 3" key="1">
    <citation type="journal article" date="2019" name="Nat. Ecol. Evol.">
        <title>Megaphylogeny resolves global patterns of mushroom evolution.</title>
        <authorList>
            <person name="Varga T."/>
            <person name="Krizsan K."/>
            <person name="Foldi C."/>
            <person name="Dima B."/>
            <person name="Sanchez-Garcia M."/>
            <person name="Sanchez-Ramirez S."/>
            <person name="Szollosi G.J."/>
            <person name="Szarkandi J.G."/>
            <person name="Papp V."/>
            <person name="Albert L."/>
            <person name="Andreopoulos W."/>
            <person name="Angelini C."/>
            <person name="Antonin V."/>
            <person name="Barry K.W."/>
            <person name="Bougher N.L."/>
            <person name="Buchanan P."/>
            <person name="Buyck B."/>
            <person name="Bense V."/>
            <person name="Catcheside P."/>
            <person name="Chovatia M."/>
            <person name="Cooper J."/>
            <person name="Damon W."/>
            <person name="Desjardin D."/>
            <person name="Finy P."/>
            <person name="Geml J."/>
            <person name="Haridas S."/>
            <person name="Hughes K."/>
            <person name="Justo A."/>
            <person name="Karasinski D."/>
            <person name="Kautmanova I."/>
            <person name="Kiss B."/>
            <person name="Kocsube S."/>
            <person name="Kotiranta H."/>
            <person name="LaButti K.M."/>
            <person name="Lechner B.E."/>
            <person name="Liimatainen K."/>
            <person name="Lipzen A."/>
            <person name="Lukacs Z."/>
            <person name="Mihaltcheva S."/>
            <person name="Morgado L.N."/>
            <person name="Niskanen T."/>
            <person name="Noordeloos M.E."/>
            <person name="Ohm R.A."/>
            <person name="Ortiz-Santana B."/>
            <person name="Ovrebo C."/>
            <person name="Racz N."/>
            <person name="Riley R."/>
            <person name="Savchenko A."/>
            <person name="Shiryaev A."/>
            <person name="Soop K."/>
            <person name="Spirin V."/>
            <person name="Szebenyi C."/>
            <person name="Tomsovsky M."/>
            <person name="Tulloss R.E."/>
            <person name="Uehling J."/>
            <person name="Grigoriev I.V."/>
            <person name="Vagvolgyi C."/>
            <person name="Papp T."/>
            <person name="Martin F.M."/>
            <person name="Miettinen O."/>
            <person name="Hibbett D.S."/>
            <person name="Nagy L.G."/>
        </authorList>
    </citation>
    <scope>NUCLEOTIDE SEQUENCE [LARGE SCALE GENOMIC DNA]</scope>
    <source>
        <strain evidence="2 3">CBS 962.96</strain>
    </source>
</reference>
<dbReference type="OrthoDB" id="674604at2759"/>
<dbReference type="InterPro" id="IPR010730">
    <property type="entry name" value="HET"/>
</dbReference>
<proteinExistence type="predicted"/>
<dbReference type="EMBL" id="ML179220">
    <property type="protein sequence ID" value="THU94576.1"/>
    <property type="molecule type" value="Genomic_DNA"/>
</dbReference>
<gene>
    <name evidence="2" type="ORF">K435DRAFT_899621</name>
</gene>
<protein>
    <submittedName>
        <fullName evidence="2">HET-domain-containing protein</fullName>
    </submittedName>
</protein>
<keyword evidence="3" id="KW-1185">Reference proteome</keyword>
<name>A0A4S8LY17_DENBC</name>
<dbReference type="PANTHER" id="PTHR10622:SF10">
    <property type="entry name" value="HET DOMAIN-CONTAINING PROTEIN"/>
    <property type="match status" value="1"/>
</dbReference>
<accession>A0A4S8LY17</accession>
<dbReference type="PANTHER" id="PTHR10622">
    <property type="entry name" value="HET DOMAIN-CONTAINING PROTEIN"/>
    <property type="match status" value="1"/>
</dbReference>
<dbReference type="AlphaFoldDB" id="A0A4S8LY17"/>
<dbReference type="Pfam" id="PF06985">
    <property type="entry name" value="HET"/>
    <property type="match status" value="1"/>
</dbReference>
<evidence type="ECO:0000313" key="2">
    <source>
        <dbReference type="EMBL" id="THU94576.1"/>
    </source>
</evidence>
<feature type="domain" description="Heterokaryon incompatibility" evidence="1">
    <location>
        <begin position="19"/>
        <end position="106"/>
    </location>
</feature>
<feature type="non-terminal residue" evidence="2">
    <location>
        <position position="1"/>
    </location>
</feature>
<organism evidence="2 3">
    <name type="scientific">Dendrothele bispora (strain CBS 962.96)</name>
    <dbReference type="NCBI Taxonomy" id="1314807"/>
    <lineage>
        <taxon>Eukaryota</taxon>
        <taxon>Fungi</taxon>
        <taxon>Dikarya</taxon>
        <taxon>Basidiomycota</taxon>
        <taxon>Agaricomycotina</taxon>
        <taxon>Agaricomycetes</taxon>
        <taxon>Agaricomycetidae</taxon>
        <taxon>Agaricales</taxon>
        <taxon>Agaricales incertae sedis</taxon>
        <taxon>Dendrothele</taxon>
    </lineage>
</organism>
<dbReference type="Proteomes" id="UP000297245">
    <property type="component" value="Unassembled WGS sequence"/>
</dbReference>